<dbReference type="Proteomes" id="UP001580346">
    <property type="component" value="Unassembled WGS sequence"/>
</dbReference>
<evidence type="ECO:0000313" key="2">
    <source>
        <dbReference type="Proteomes" id="UP001580346"/>
    </source>
</evidence>
<dbReference type="RefSeq" id="WP_375352756.1">
    <property type="nucleotide sequence ID" value="NZ_JBHHMI010000001.1"/>
</dbReference>
<organism evidence="1 2">
    <name type="scientific">Paenibacillus enshidis</name>
    <dbReference type="NCBI Taxonomy" id="1458439"/>
    <lineage>
        <taxon>Bacteria</taxon>
        <taxon>Bacillati</taxon>
        <taxon>Bacillota</taxon>
        <taxon>Bacilli</taxon>
        <taxon>Bacillales</taxon>
        <taxon>Paenibacillaceae</taxon>
        <taxon>Paenibacillus</taxon>
    </lineage>
</organism>
<reference evidence="1 2" key="1">
    <citation type="submission" date="2024-09" db="EMBL/GenBank/DDBJ databases">
        <title>Paenibacillus zeirhizospherea sp. nov., isolated from surface of the maize (Zea mays) roots in a horticulture field, Hungary.</title>
        <authorList>
            <person name="Marton D."/>
            <person name="Farkas M."/>
            <person name="Bedics A."/>
            <person name="Toth E."/>
            <person name="Tancsics A."/>
            <person name="Boka K."/>
            <person name="Maroti G."/>
            <person name="Kriszt B."/>
            <person name="Cserhati M."/>
        </authorList>
    </citation>
    <scope>NUCLEOTIDE SEQUENCE [LARGE SCALE GENOMIC DNA]</scope>
    <source>
        <strain evidence="1 2">KCTC 33519</strain>
    </source>
</reference>
<gene>
    <name evidence="1" type="ORF">ACE41H_01305</name>
</gene>
<comment type="caution">
    <text evidence="1">The sequence shown here is derived from an EMBL/GenBank/DDBJ whole genome shotgun (WGS) entry which is preliminary data.</text>
</comment>
<protein>
    <submittedName>
        <fullName evidence="1">Uncharacterized protein</fullName>
    </submittedName>
</protein>
<keyword evidence="2" id="KW-1185">Reference proteome</keyword>
<accession>A0ABV5AMM6</accession>
<evidence type="ECO:0000313" key="1">
    <source>
        <dbReference type="EMBL" id="MFB5265428.1"/>
    </source>
</evidence>
<name>A0ABV5AMM6_9BACL</name>
<dbReference type="EMBL" id="JBHHMI010000001">
    <property type="protein sequence ID" value="MFB5265428.1"/>
    <property type="molecule type" value="Genomic_DNA"/>
</dbReference>
<sequence length="258" mass="29888">MMRDEQRGSSMPVLYDYQIEYMWGSRKPQQSRKSDKLKPGAGWREYVQHAVSHALHEYYSTPYDVRCEIPLQYMLEKWWPKQHTGFESYSHYWEVKDKVTGGICKIGAANRQLHEPAILFEQFQIPAAELNVELSLIIEAAWMMGPHVDSLLVQKYMVSYDPYLVNAYMHLITVFSHYAFGSVPQMIEVYCLLEGKKVSYVNGPSSLGRSLDYVTLLRDTLQEAGYMTDRCLCPNCAKRRETNLLPGAEKKNSRLHIS</sequence>
<proteinExistence type="predicted"/>